<accession>A0A0S6W3I4</accession>
<keyword evidence="1" id="KW-0812">Transmembrane</keyword>
<dbReference type="AlphaFoldDB" id="A0A0S6W3I4"/>
<organism evidence="2">
    <name type="scientific">Candidatus Moduliflexus flocculans</name>
    <dbReference type="NCBI Taxonomy" id="1499966"/>
    <lineage>
        <taxon>Bacteria</taxon>
        <taxon>Candidatus Moduliflexota</taxon>
        <taxon>Candidatus Moduliflexia</taxon>
        <taxon>Candidatus Moduliflexales</taxon>
        <taxon>Candidatus Moduliflexaceae</taxon>
    </lineage>
</organism>
<sequence>MFHDLRIRTKLLIAFLIISIIPFTLIGGLAIWISNNALSKQVFSQLESQRDIKKTHIQQFFVERQRNMESLIETVGIFGQSAFEKMRSVQETKKAQVEEYFNRLRADVAVLATNVNLQK</sequence>
<keyword evidence="3" id="KW-1185">Reference proteome</keyword>
<reference evidence="2" key="1">
    <citation type="journal article" date="2015" name="PeerJ">
        <title>First genomic representation of candidate bacterial phylum KSB3 points to enhanced environmental sensing as a trigger of wastewater bulking.</title>
        <authorList>
            <person name="Sekiguchi Y."/>
            <person name="Ohashi A."/>
            <person name="Parks D.H."/>
            <person name="Yamauchi T."/>
            <person name="Tyson G.W."/>
            <person name="Hugenholtz P."/>
        </authorList>
    </citation>
    <scope>NUCLEOTIDE SEQUENCE [LARGE SCALE GENOMIC DNA]</scope>
</reference>
<dbReference type="Proteomes" id="UP000030700">
    <property type="component" value="Unassembled WGS sequence"/>
</dbReference>
<dbReference type="STRING" id="1499966.U14_04202"/>
<evidence type="ECO:0000256" key="1">
    <source>
        <dbReference type="SAM" id="Phobius"/>
    </source>
</evidence>
<evidence type="ECO:0000313" key="3">
    <source>
        <dbReference type="Proteomes" id="UP000030700"/>
    </source>
</evidence>
<feature type="transmembrane region" description="Helical" evidence="1">
    <location>
        <begin position="12"/>
        <end position="33"/>
    </location>
</feature>
<gene>
    <name evidence="2" type="ORF">U14_04202</name>
</gene>
<dbReference type="EMBL" id="DF820459">
    <property type="protein sequence ID" value="GAK52943.1"/>
    <property type="molecule type" value="Genomic_DNA"/>
</dbReference>
<keyword evidence="1" id="KW-0472">Membrane</keyword>
<proteinExistence type="predicted"/>
<name>A0A0S6W3I4_9BACT</name>
<evidence type="ECO:0000313" key="2">
    <source>
        <dbReference type="EMBL" id="GAK52943.1"/>
    </source>
</evidence>
<keyword evidence="1" id="KW-1133">Transmembrane helix</keyword>
<dbReference type="HOGENOM" id="CLU_2056739_0_0_0"/>
<protein>
    <submittedName>
        <fullName evidence="2">Methyl-accepting chemotaxis sensory transducer</fullName>
    </submittedName>
</protein>